<evidence type="ECO:0000259" key="2">
    <source>
        <dbReference type="Pfam" id="PF09994"/>
    </source>
</evidence>
<dbReference type="Proteomes" id="UP000266152">
    <property type="component" value="Unassembled WGS sequence"/>
</dbReference>
<gene>
    <name evidence="3" type="ORF">FSPOR_2726</name>
</gene>
<comment type="caution">
    <text evidence="3">The sequence shown here is derived from an EMBL/GenBank/DDBJ whole genome shotgun (WGS) entry which is preliminary data.</text>
</comment>
<reference evidence="3 4" key="1">
    <citation type="journal article" date="2018" name="PLoS Pathog.">
        <title>Evolution of structural diversity of trichothecenes, a family of toxins produced by plant pathogenic and entomopathogenic fungi.</title>
        <authorList>
            <person name="Proctor R.H."/>
            <person name="McCormick S.P."/>
            <person name="Kim H.S."/>
            <person name="Cardoza R.E."/>
            <person name="Stanley A.M."/>
            <person name="Lindo L."/>
            <person name="Kelly A."/>
            <person name="Brown D.W."/>
            <person name="Lee T."/>
            <person name="Vaughan M.M."/>
            <person name="Alexander N.J."/>
            <person name="Busman M."/>
            <person name="Gutierrez S."/>
        </authorList>
    </citation>
    <scope>NUCLEOTIDE SEQUENCE [LARGE SCALE GENOMIC DNA]</scope>
    <source>
        <strain evidence="3 4">NRRL 3299</strain>
    </source>
</reference>
<proteinExistence type="predicted"/>
<dbReference type="InterPro" id="IPR029058">
    <property type="entry name" value="AB_hydrolase_fold"/>
</dbReference>
<feature type="domain" description="T6SS Phospholipase effector Tle1-like catalytic" evidence="2">
    <location>
        <begin position="42"/>
        <end position="157"/>
    </location>
</feature>
<dbReference type="AlphaFoldDB" id="A0A395SK06"/>
<organism evidence="3 4">
    <name type="scientific">Fusarium sporotrichioides</name>
    <dbReference type="NCBI Taxonomy" id="5514"/>
    <lineage>
        <taxon>Eukaryota</taxon>
        <taxon>Fungi</taxon>
        <taxon>Dikarya</taxon>
        <taxon>Ascomycota</taxon>
        <taxon>Pezizomycotina</taxon>
        <taxon>Sordariomycetes</taxon>
        <taxon>Hypocreomycetidae</taxon>
        <taxon>Hypocreales</taxon>
        <taxon>Nectriaceae</taxon>
        <taxon>Fusarium</taxon>
    </lineage>
</organism>
<evidence type="ECO:0000313" key="4">
    <source>
        <dbReference type="Proteomes" id="UP000266152"/>
    </source>
</evidence>
<dbReference type="EMBL" id="PXOF01000034">
    <property type="protein sequence ID" value="RGP72515.1"/>
    <property type="molecule type" value="Genomic_DNA"/>
</dbReference>
<feature type="region of interest" description="Disordered" evidence="1">
    <location>
        <begin position="410"/>
        <end position="436"/>
    </location>
</feature>
<name>A0A395SK06_FUSSP</name>
<dbReference type="PANTHER" id="PTHR33840:SF1">
    <property type="entry name" value="TLE1 PHOSPHOLIPASE DOMAIN-CONTAINING PROTEIN"/>
    <property type="match status" value="1"/>
</dbReference>
<evidence type="ECO:0000256" key="1">
    <source>
        <dbReference type="SAM" id="MobiDB-lite"/>
    </source>
</evidence>
<keyword evidence="4" id="KW-1185">Reference proteome</keyword>
<sequence>MSFTSLLYLNNDAFLLAKLPPNPRRTLGEERITCFTGPGFAPFDRIFGGLCGWGTQTNVINAYKSIARTYRPGDKIILCGYSRGAWAARYLAQIISVLGLPKRGDDRFFHLLDKHCDKDPRFISPVGPELLDYDRRKDVKIEALCCFDTIGSLGLPLYGVAKPLSLFRRGPRKVDIVSTVAKIFFVGNHGDMGRIDRRKESFVHAPLAWVIQQLHWHSSIQFDEVKLKEYFPSYDRAPDEQLPCINGPVARASRSTLAFMGRKVRQPWKDIACIPTRGSNKSPSSDTSSDTELPIVQIHTSARYYKQPDTVPGYTQNNLQEGQFHWVRQGCEPQSQGRLFLGTPRTSSSSSSSRMKTSPHSVINTKRLKCVPVSEPTDSHGEKSHIIREAPVGRLEARCLGLSDKAISDRPCCGEPPEEMPAGPPKEDPVPARGGRTRQAFTRLAQSLGFSRS</sequence>
<accession>A0A395SK06</accession>
<feature type="region of interest" description="Disordered" evidence="1">
    <location>
        <begin position="336"/>
        <end position="361"/>
    </location>
</feature>
<dbReference type="SUPFAM" id="SSF53474">
    <property type="entry name" value="alpha/beta-Hydrolases"/>
    <property type="match status" value="1"/>
</dbReference>
<protein>
    <recommendedName>
        <fullName evidence="2">T6SS Phospholipase effector Tle1-like catalytic domain-containing protein</fullName>
    </recommendedName>
</protein>
<dbReference type="PANTHER" id="PTHR33840">
    <property type="match status" value="1"/>
</dbReference>
<evidence type="ECO:0000313" key="3">
    <source>
        <dbReference type="EMBL" id="RGP72515.1"/>
    </source>
</evidence>
<dbReference type="InterPro" id="IPR018712">
    <property type="entry name" value="Tle1-like_cat"/>
</dbReference>
<dbReference type="Pfam" id="PF09994">
    <property type="entry name" value="T6SS_Tle1-like_cat"/>
    <property type="match status" value="1"/>
</dbReference>